<reference evidence="4" key="1">
    <citation type="journal article" date="2019" name="Int. J. Syst. Evol. Microbiol.">
        <title>The Global Catalogue of Microorganisms (GCM) 10K type strain sequencing project: providing services to taxonomists for standard genome sequencing and annotation.</title>
        <authorList>
            <consortium name="The Broad Institute Genomics Platform"/>
            <consortium name="The Broad Institute Genome Sequencing Center for Infectious Disease"/>
            <person name="Wu L."/>
            <person name="Ma J."/>
        </authorList>
    </citation>
    <scope>NUCLEOTIDE SEQUENCE [LARGE SCALE GENOMIC DNA]</scope>
    <source>
        <strain evidence="4">JCM 10411</strain>
    </source>
</reference>
<evidence type="ECO:0000313" key="3">
    <source>
        <dbReference type="EMBL" id="MFC5853999.1"/>
    </source>
</evidence>
<comment type="caution">
    <text evidence="3">The sequence shown here is derived from an EMBL/GenBank/DDBJ whole genome shotgun (WGS) entry which is preliminary data.</text>
</comment>
<evidence type="ECO:0000256" key="2">
    <source>
        <dbReference type="SAM" id="Phobius"/>
    </source>
</evidence>
<keyword evidence="2" id="KW-0472">Membrane</keyword>
<gene>
    <name evidence="3" type="ORF">ACFPZI_19980</name>
</gene>
<dbReference type="RefSeq" id="WP_381364744.1">
    <property type="nucleotide sequence ID" value="NZ_JBHSOA010000042.1"/>
</dbReference>
<sequence>MMWYDGGWGWGWGGWFFMAIFMVLFWALVIAGVVALVRYLAGSHHGHQGGPPPSSGEPGWGSRRAEDLLAERFARGEIDEDEYKRRLALLREHR</sequence>
<dbReference type="EMBL" id="JBHSOA010000042">
    <property type="protein sequence ID" value="MFC5853999.1"/>
    <property type="molecule type" value="Genomic_DNA"/>
</dbReference>
<organism evidence="3 4">
    <name type="scientific">Streptomyces chlorus</name>
    <dbReference type="NCBI Taxonomy" id="887452"/>
    <lineage>
        <taxon>Bacteria</taxon>
        <taxon>Bacillati</taxon>
        <taxon>Actinomycetota</taxon>
        <taxon>Actinomycetes</taxon>
        <taxon>Kitasatosporales</taxon>
        <taxon>Streptomycetaceae</taxon>
        <taxon>Streptomyces</taxon>
    </lineage>
</organism>
<feature type="region of interest" description="Disordered" evidence="1">
    <location>
        <begin position="43"/>
        <end position="62"/>
    </location>
</feature>
<keyword evidence="2" id="KW-0812">Transmembrane</keyword>
<accession>A0ABW1E0A4</accession>
<evidence type="ECO:0000256" key="1">
    <source>
        <dbReference type="SAM" id="MobiDB-lite"/>
    </source>
</evidence>
<name>A0ABW1E0A4_9ACTN</name>
<feature type="transmembrane region" description="Helical" evidence="2">
    <location>
        <begin position="12"/>
        <end position="37"/>
    </location>
</feature>
<keyword evidence="2" id="KW-1133">Transmembrane helix</keyword>
<protein>
    <submittedName>
        <fullName evidence="3">SHOCT domain-containing protein</fullName>
    </submittedName>
</protein>
<evidence type="ECO:0000313" key="4">
    <source>
        <dbReference type="Proteomes" id="UP001596180"/>
    </source>
</evidence>
<proteinExistence type="predicted"/>
<keyword evidence="4" id="KW-1185">Reference proteome</keyword>
<dbReference type="Proteomes" id="UP001596180">
    <property type="component" value="Unassembled WGS sequence"/>
</dbReference>